<sequence>MSNHTRDLRETLIWVFIVITSIFMTGYYDIVLGLIPLALAGITGVLVLAGFALTTAIPLASVVAVGLIGHAMFVRTPVDSPPARREPGKTAD</sequence>
<keyword evidence="3" id="KW-1185">Reference proteome</keyword>
<evidence type="ECO:0000313" key="3">
    <source>
        <dbReference type="Proteomes" id="UP000199062"/>
    </source>
</evidence>
<dbReference type="AlphaFoldDB" id="A0A1I6LJM6"/>
<evidence type="ECO:0000313" key="2">
    <source>
        <dbReference type="EMBL" id="SFS03727.1"/>
    </source>
</evidence>
<reference evidence="2 3" key="1">
    <citation type="submission" date="2016-10" db="EMBL/GenBank/DDBJ databases">
        <authorList>
            <person name="de Groot N.N."/>
        </authorList>
    </citation>
    <scope>NUCLEOTIDE SEQUENCE [LARGE SCALE GENOMIC DNA]</scope>
    <source>
        <strain evidence="2 3">CGMCC 1.10457</strain>
    </source>
</reference>
<dbReference type="Pfam" id="PF26047">
    <property type="entry name" value="DUF8015"/>
    <property type="match status" value="1"/>
</dbReference>
<evidence type="ECO:0000256" key="1">
    <source>
        <dbReference type="SAM" id="Phobius"/>
    </source>
</evidence>
<gene>
    <name evidence="2" type="ORF">SAMN05216559_2825</name>
</gene>
<feature type="transmembrane region" description="Helical" evidence="1">
    <location>
        <begin position="45"/>
        <end position="68"/>
    </location>
</feature>
<proteinExistence type="predicted"/>
<accession>A0A1I6LJM6</accession>
<feature type="transmembrane region" description="Helical" evidence="1">
    <location>
        <begin position="12"/>
        <end position="39"/>
    </location>
</feature>
<name>A0A1I6LJM6_9EURY</name>
<keyword evidence="1" id="KW-0472">Membrane</keyword>
<dbReference type="InterPro" id="IPR058328">
    <property type="entry name" value="DUF8015"/>
</dbReference>
<protein>
    <submittedName>
        <fullName evidence="2">Uncharacterized protein</fullName>
    </submittedName>
</protein>
<dbReference type="EMBL" id="FOZK01000002">
    <property type="protein sequence ID" value="SFS03727.1"/>
    <property type="molecule type" value="Genomic_DNA"/>
</dbReference>
<organism evidence="2 3">
    <name type="scientific">Halomicrobium zhouii</name>
    <dbReference type="NCBI Taxonomy" id="767519"/>
    <lineage>
        <taxon>Archaea</taxon>
        <taxon>Methanobacteriati</taxon>
        <taxon>Methanobacteriota</taxon>
        <taxon>Stenosarchaea group</taxon>
        <taxon>Halobacteria</taxon>
        <taxon>Halobacteriales</taxon>
        <taxon>Haloarculaceae</taxon>
        <taxon>Halomicrobium</taxon>
    </lineage>
</organism>
<dbReference type="Proteomes" id="UP000199062">
    <property type="component" value="Unassembled WGS sequence"/>
</dbReference>
<keyword evidence="1" id="KW-1133">Transmembrane helix</keyword>
<keyword evidence="1" id="KW-0812">Transmembrane</keyword>